<evidence type="ECO:0000313" key="2">
    <source>
        <dbReference type="Proteomes" id="UP001165080"/>
    </source>
</evidence>
<comment type="caution">
    <text evidence="1">The sequence shown here is derived from an EMBL/GenBank/DDBJ whole genome shotgun (WGS) entry which is preliminary data.</text>
</comment>
<gene>
    <name evidence="1" type="primary">PLEST003194</name>
    <name evidence="1" type="ORF">PLESTB_001175500</name>
</gene>
<accession>A0A9W6BRI5</accession>
<dbReference type="CDD" id="cd12108">
    <property type="entry name" value="Hr-like"/>
    <property type="match status" value="1"/>
</dbReference>
<evidence type="ECO:0000313" key="1">
    <source>
        <dbReference type="EMBL" id="GLC57034.1"/>
    </source>
</evidence>
<dbReference type="EMBL" id="BRXU01000017">
    <property type="protein sequence ID" value="GLC57034.1"/>
    <property type="molecule type" value="Genomic_DNA"/>
</dbReference>
<sequence>MTAATVTKFKLVDHGVTLEFMELDQALQILCMCHVELVRLMGSSANWPFPATLDGWKLSHDAIRYHMDAIFSALETAKASLVERGKALAEWQVTLLQIIVRDLYRNVHQHVHHKRHTLFPWMSTRVDLPAKMLDYDEATLLALLDRVRQLCESVSSGATASAKRAVGELHSAFLVLRTLLRQQMEREELLGLPLLRKHFTAREAAALEKKRVAAMKPHDLAWLLRPLVGLLMCGVRRGYGVTWLGVAWRVGLGGE</sequence>
<dbReference type="Proteomes" id="UP001165080">
    <property type="component" value="Unassembled WGS sequence"/>
</dbReference>
<reference evidence="1 2" key="1">
    <citation type="journal article" date="2023" name="Commun. Biol.">
        <title>Reorganization of the ancestral sex-determining regions during the evolution of trioecy in Pleodorina starrii.</title>
        <authorList>
            <person name="Takahashi K."/>
            <person name="Suzuki S."/>
            <person name="Kawai-Toyooka H."/>
            <person name="Yamamoto K."/>
            <person name="Hamaji T."/>
            <person name="Ootsuki R."/>
            <person name="Yamaguchi H."/>
            <person name="Kawachi M."/>
            <person name="Higashiyama T."/>
            <person name="Nozaki H."/>
        </authorList>
    </citation>
    <scope>NUCLEOTIDE SEQUENCE [LARGE SCALE GENOMIC DNA]</scope>
    <source>
        <strain evidence="1 2">NIES-4479</strain>
    </source>
</reference>
<dbReference type="Gene3D" id="1.20.120.520">
    <property type="entry name" value="nmb1532 protein domain like"/>
    <property type="match status" value="1"/>
</dbReference>
<organism evidence="1 2">
    <name type="scientific">Pleodorina starrii</name>
    <dbReference type="NCBI Taxonomy" id="330485"/>
    <lineage>
        <taxon>Eukaryota</taxon>
        <taxon>Viridiplantae</taxon>
        <taxon>Chlorophyta</taxon>
        <taxon>core chlorophytes</taxon>
        <taxon>Chlorophyceae</taxon>
        <taxon>CS clade</taxon>
        <taxon>Chlamydomonadales</taxon>
        <taxon>Volvocaceae</taxon>
        <taxon>Pleodorina</taxon>
    </lineage>
</organism>
<keyword evidence="2" id="KW-1185">Reference proteome</keyword>
<evidence type="ECO:0008006" key="3">
    <source>
        <dbReference type="Google" id="ProtNLM"/>
    </source>
</evidence>
<dbReference type="AlphaFoldDB" id="A0A9W6BRI5"/>
<proteinExistence type="predicted"/>
<protein>
    <recommendedName>
        <fullName evidence="3">Hemerythrin-like domain-containing protein</fullName>
    </recommendedName>
</protein>
<name>A0A9W6BRI5_9CHLO</name>